<feature type="transmembrane region" description="Helical" evidence="1">
    <location>
        <begin position="148"/>
        <end position="170"/>
    </location>
</feature>
<dbReference type="eggNOG" id="COG5578">
    <property type="taxonomic scope" value="Bacteria"/>
</dbReference>
<name>L1MAB9_9CORY</name>
<proteinExistence type="predicted"/>
<comment type="caution">
    <text evidence="2">The sequence shown here is derived from an EMBL/GenBank/DDBJ whole genome shotgun (WGS) entry which is preliminary data.</text>
</comment>
<keyword evidence="1" id="KW-1133">Transmembrane helix</keyword>
<dbReference type="AlphaFoldDB" id="L1MAB9"/>
<dbReference type="Pfam" id="PF04854">
    <property type="entry name" value="DUF624"/>
    <property type="match status" value="1"/>
</dbReference>
<evidence type="ECO:0000313" key="3">
    <source>
        <dbReference type="Proteomes" id="UP000010445"/>
    </source>
</evidence>
<keyword evidence="1" id="KW-0812">Transmembrane</keyword>
<dbReference type="OrthoDB" id="4420878at2"/>
<dbReference type="Proteomes" id="UP000010445">
    <property type="component" value="Unassembled WGS sequence"/>
</dbReference>
<feature type="transmembrane region" description="Helical" evidence="1">
    <location>
        <begin position="12"/>
        <end position="33"/>
    </location>
</feature>
<keyword evidence="1" id="KW-0472">Membrane</keyword>
<dbReference type="STRING" id="1035195.HMPREF9997_02654"/>
<protein>
    <recommendedName>
        <fullName evidence="4">DUF624 domain-containing protein</fullName>
    </recommendedName>
</protein>
<feature type="transmembrane region" description="Helical" evidence="1">
    <location>
        <begin position="76"/>
        <end position="95"/>
    </location>
</feature>
<accession>L1MAB9</accession>
<dbReference type="InterPro" id="IPR006938">
    <property type="entry name" value="DUF624"/>
</dbReference>
<organism evidence="2 3">
    <name type="scientific">Corynebacterium durum F0235</name>
    <dbReference type="NCBI Taxonomy" id="1035195"/>
    <lineage>
        <taxon>Bacteria</taxon>
        <taxon>Bacillati</taxon>
        <taxon>Actinomycetota</taxon>
        <taxon>Actinomycetes</taxon>
        <taxon>Mycobacteriales</taxon>
        <taxon>Corynebacteriaceae</taxon>
        <taxon>Corynebacterium</taxon>
    </lineage>
</organism>
<dbReference type="EMBL" id="AMEM01000041">
    <property type="protein sequence ID" value="EKX87876.1"/>
    <property type="molecule type" value="Genomic_DNA"/>
</dbReference>
<evidence type="ECO:0000256" key="1">
    <source>
        <dbReference type="SAM" id="Phobius"/>
    </source>
</evidence>
<evidence type="ECO:0000313" key="2">
    <source>
        <dbReference type="EMBL" id="EKX87876.1"/>
    </source>
</evidence>
<feature type="transmembrane region" description="Helical" evidence="1">
    <location>
        <begin position="107"/>
        <end position="128"/>
    </location>
</feature>
<evidence type="ECO:0008006" key="4">
    <source>
        <dbReference type="Google" id="ProtNLM"/>
    </source>
</evidence>
<sequence length="207" mass="22239">MSGLFSTEGKFYGALSLAADLVIVNVMMLVAMLPVVTGGAAVRAATVVIIQLLNNEAGTPVRTFLREFTRKWKTSTVWWLITTALMLFALYEFYVIFRADVGDITRLLLCASVLSGVCVLAAVSVWFYPLAHMGGVRSTLTHSVQLAFAQPLRTIVGVIFTLSPLLVFAVAGSQLGVVVVFYALIGAAFTQYLVLLALGENAGVVSR</sequence>
<dbReference type="HOGENOM" id="CLU_114865_0_0_11"/>
<keyword evidence="3" id="KW-1185">Reference proteome</keyword>
<dbReference type="RefSeq" id="WP_006062457.1">
    <property type="nucleotide sequence ID" value="NZ_KB290824.1"/>
</dbReference>
<gene>
    <name evidence="2" type="ORF">HMPREF9997_02654</name>
</gene>
<dbReference type="PATRIC" id="fig|1035195.3.peg.2375"/>
<reference evidence="2 3" key="1">
    <citation type="submission" date="2012-05" db="EMBL/GenBank/DDBJ databases">
        <authorList>
            <person name="Weinstock G."/>
            <person name="Sodergren E."/>
            <person name="Lobos E.A."/>
            <person name="Fulton L."/>
            <person name="Fulton R."/>
            <person name="Courtney L."/>
            <person name="Fronick C."/>
            <person name="O'Laughlin M."/>
            <person name="Godfrey J."/>
            <person name="Wilson R.M."/>
            <person name="Miner T."/>
            <person name="Farmer C."/>
            <person name="Delehaunty K."/>
            <person name="Cordes M."/>
            <person name="Minx P."/>
            <person name="Tomlinson C."/>
            <person name="Chen J."/>
            <person name="Wollam A."/>
            <person name="Pepin K.H."/>
            <person name="Bhonagiri V."/>
            <person name="Zhang X."/>
            <person name="Suruliraj S."/>
            <person name="Warren W."/>
            <person name="Mitreva M."/>
            <person name="Mardis E.R."/>
            <person name="Wilson R.K."/>
        </authorList>
    </citation>
    <scope>NUCLEOTIDE SEQUENCE [LARGE SCALE GENOMIC DNA]</scope>
    <source>
        <strain evidence="2 3">F0235</strain>
    </source>
</reference>
<feature type="transmembrane region" description="Helical" evidence="1">
    <location>
        <begin position="177"/>
        <end position="198"/>
    </location>
</feature>